<comment type="caution">
    <text evidence="16">The sequence shown here is derived from an EMBL/GenBank/DDBJ whole genome shotgun (WGS) entry which is preliminary data.</text>
</comment>
<dbReference type="Gene3D" id="2.130.10.10">
    <property type="entry name" value="YVTN repeat-like/Quinoprotein amine dehydrogenase"/>
    <property type="match status" value="1"/>
</dbReference>
<feature type="region of interest" description="Disordered" evidence="12">
    <location>
        <begin position="827"/>
        <end position="882"/>
    </location>
</feature>
<evidence type="ECO:0000313" key="16">
    <source>
        <dbReference type="EMBL" id="KAF2073066.1"/>
    </source>
</evidence>
<dbReference type="Pfam" id="PF23953">
    <property type="entry name" value="TPR_COPA_B"/>
    <property type="match status" value="1"/>
</dbReference>
<feature type="repeat" description="WD" evidence="11">
    <location>
        <begin position="89"/>
        <end position="130"/>
    </location>
</feature>
<evidence type="ECO:0000256" key="3">
    <source>
        <dbReference type="ARBA" id="ARBA00022490"/>
    </source>
</evidence>
<organism evidence="16 17">
    <name type="scientific">Polysphondylium violaceum</name>
    <dbReference type="NCBI Taxonomy" id="133409"/>
    <lineage>
        <taxon>Eukaryota</taxon>
        <taxon>Amoebozoa</taxon>
        <taxon>Evosea</taxon>
        <taxon>Eumycetozoa</taxon>
        <taxon>Dictyostelia</taxon>
        <taxon>Dictyosteliales</taxon>
        <taxon>Dictyosteliaceae</taxon>
        <taxon>Polysphondylium</taxon>
    </lineage>
</organism>
<dbReference type="InterPro" id="IPR001680">
    <property type="entry name" value="WD40_rpt"/>
</dbReference>
<dbReference type="GO" id="GO:0006886">
    <property type="term" value="P:intracellular protein transport"/>
    <property type="evidence" value="ECO:0007669"/>
    <property type="project" value="UniProtKB-UniRule"/>
</dbReference>
<dbReference type="InterPro" id="IPR019775">
    <property type="entry name" value="WD40_repeat_CS"/>
</dbReference>
<evidence type="ECO:0000259" key="14">
    <source>
        <dbReference type="Pfam" id="PF06957"/>
    </source>
</evidence>
<dbReference type="PRINTS" id="PR00320">
    <property type="entry name" value="GPROTEINBRPT"/>
</dbReference>
<evidence type="ECO:0000256" key="9">
    <source>
        <dbReference type="ARBA" id="ARBA00023136"/>
    </source>
</evidence>
<dbReference type="GO" id="GO:0030126">
    <property type="term" value="C:COPI vesicle coat"/>
    <property type="evidence" value="ECO:0007669"/>
    <property type="project" value="UniProtKB-UniRule"/>
</dbReference>
<dbReference type="InterPro" id="IPR016391">
    <property type="entry name" value="Coatomer_asu"/>
</dbReference>
<dbReference type="FunFam" id="1.25.40.470:FF:000002">
    <property type="entry name" value="Coatomer subunit alpha"/>
    <property type="match status" value="1"/>
</dbReference>
<dbReference type="Proteomes" id="UP000695562">
    <property type="component" value="Unassembled WGS sequence"/>
</dbReference>
<dbReference type="SMART" id="SM00320">
    <property type="entry name" value="WD40"/>
    <property type="match status" value="7"/>
</dbReference>
<dbReference type="GO" id="GO:0005198">
    <property type="term" value="F:structural molecule activity"/>
    <property type="evidence" value="ECO:0007669"/>
    <property type="project" value="InterPro"/>
</dbReference>
<evidence type="ECO:0000256" key="11">
    <source>
        <dbReference type="PROSITE-ProRule" id="PRU00221"/>
    </source>
</evidence>
<dbReference type="GO" id="GO:0000139">
    <property type="term" value="C:Golgi membrane"/>
    <property type="evidence" value="ECO:0007669"/>
    <property type="project" value="UniProtKB-SubCell"/>
</dbReference>
<evidence type="ECO:0000256" key="2">
    <source>
        <dbReference type="ARBA" id="ARBA00022448"/>
    </source>
</evidence>
<feature type="repeat" description="WD" evidence="11">
    <location>
        <begin position="200"/>
        <end position="234"/>
    </location>
</feature>
<dbReference type="Pfam" id="PF06957">
    <property type="entry name" value="COPI_C"/>
    <property type="match status" value="1"/>
</dbReference>
<evidence type="ECO:0000256" key="8">
    <source>
        <dbReference type="ARBA" id="ARBA00023034"/>
    </source>
</evidence>
<dbReference type="InterPro" id="IPR047312">
    <property type="entry name" value="Coatomer_alpha_WD-assoc_reg"/>
</dbReference>
<feature type="repeat" description="WD" evidence="11">
    <location>
        <begin position="47"/>
        <end position="88"/>
    </location>
</feature>
<dbReference type="PIRSF" id="PIRSF003354">
    <property type="entry name" value="Coatomer_alpha_subunit"/>
    <property type="match status" value="1"/>
</dbReference>
<dbReference type="AlphaFoldDB" id="A0A8J4US20"/>
<feature type="domain" description="Coatomer alpha subunit C-terminal" evidence="14">
    <location>
        <begin position="821"/>
        <end position="1216"/>
    </location>
</feature>
<dbReference type="InterPro" id="IPR006692">
    <property type="entry name" value="Beta-prop_COPA/B_2nd"/>
</dbReference>
<evidence type="ECO:0000256" key="6">
    <source>
        <dbReference type="ARBA" id="ARBA00022892"/>
    </source>
</evidence>
<dbReference type="InterPro" id="IPR050844">
    <property type="entry name" value="Coatomer_complex_subunit"/>
</dbReference>
<keyword evidence="5" id="KW-0677">Repeat</keyword>
<keyword evidence="7 10" id="KW-0653">Protein transport</keyword>
<evidence type="ECO:0000256" key="12">
    <source>
        <dbReference type="SAM" id="MobiDB-lite"/>
    </source>
</evidence>
<feature type="domain" description="COPA/B second beta-propeller" evidence="13">
    <location>
        <begin position="339"/>
        <end position="574"/>
    </location>
</feature>
<protein>
    <recommendedName>
        <fullName evidence="10">Coatomer subunit alpha</fullName>
    </recommendedName>
</protein>
<dbReference type="GO" id="GO:0006890">
    <property type="term" value="P:retrograde vesicle-mediated transport, Golgi to endoplasmic reticulum"/>
    <property type="evidence" value="ECO:0007669"/>
    <property type="project" value="TreeGrafter"/>
</dbReference>
<keyword evidence="17" id="KW-1185">Reference proteome</keyword>
<evidence type="ECO:0000256" key="1">
    <source>
        <dbReference type="ARBA" id="ARBA00004255"/>
    </source>
</evidence>
<dbReference type="Gene3D" id="1.25.40.470">
    <property type="match status" value="1"/>
</dbReference>
<sequence>MLYKFETKSNRVKGLSFHPTRPWILTSLHSGSIHLYDYRIKTLLEKFEEHEGPVRGVNFHLTQPLFVSGGDDYKIKVWNYKQRRCLFTLKGHKDYIRTVEFHREAPWIVSASDDQIIRIWNWQSRTCIAELNGHNHYVMSALFHPKEDLIVSASLDQTIRIWNISELKRKTTTVKPYRDNDPMRLQDEIFGTDVTVKLSLEGHDRGVNWAAFHPSGQPYIVSASDDHQVKLWRMYDPIVDTFRGHYNNVSCALFHPRQDLIISNSEDKTIRVWDMAKKSTVHMIRREHDRFWTLTSHPNQNLFAAGHDSGMIVFKLERERPAYVQNGNDGVFYLKKKGFHSFDFSTGRSVSLFNINKAPSNNGTLVVSYNPAERAILVSSDAEGGSYYLYKIPKDVSPVNCKKGVGMASIFVGRDRFATLDKSNAIIIRNLENEEVKKCQVQFTVDWIFPAPVGNVLLQSEDKIYMFDIQQKQVVSEISVHSVRYVIWSKDYNYVAFLTKDLIVLANRKLEQICLVQENTLPKTGIWDENGVFIYNTSNHLKYLLQNGDSGTIRTLETTVYITGVKGSKVFAIDRDLKNRSIEIDNTEYILKLSLLQQKYGEVTRILRENRLVGKAIISYLQKKGYPDIVHFVKDDQTRFNLALDCGNIDIALQSAKILDDKNCWNRLGVEALRQGNYQIVEMAYNRTAEFDRLSFLYLLTGNLVQLKKMINYDSSDIMSRFQFSLYLGDVEQRVKILQEAGLVQLAYITATIHGLSEKAEQLGHQILSDGKSNLPSIPKDAYLLTPPTPLLNTNELNWPLLAVQKSAADLLLSGGANQFGMDIDNGQGGWEDDDLMDDVSGGNNKQQGGSGGWENGDELLVDTNTGGDGGDGGDGWDNHEITGLEKIGTDGFGKNAGKQENFFVAPQPGPSFGQIWSRNSSFAVDHIAAGSFETAMNILNEQIGAVNFEPLKGLFMNLIMGTRLALNATSSLAPIITPVQRKHGQPYIPYTLSHLVEKLQTSAYKATTDGKFTEALTHFLYIIHTIIFTTVDTRDDFVEVKKLIKICKEYILGVKLEIARKELAASDNSDQSLVRQAELSAYFTNCNIEPSHLMLSLRLAMGCANKVQHHNLAASFAKRLLQFNPNPNMTATARKIINLAQQTPTSPDIKIQYDELNPFEVCAYSFVPIYRGSPQIKCPYCESAYTPQHKGKVCNICRISEIGKSCSGFTTIITQQQQQRK</sequence>
<evidence type="ECO:0000313" key="17">
    <source>
        <dbReference type="Proteomes" id="UP000695562"/>
    </source>
</evidence>
<accession>A0A8J4US20</accession>
<dbReference type="InterPro" id="IPR020472">
    <property type="entry name" value="WD40_PAC1"/>
</dbReference>
<comment type="function">
    <text evidence="10">The coatomer is a cytosolic protein complex that binds to dilysine motifs and reversibly associates with Golgi non-clathrin-coated vesicles, which further mediate biosynthetic protein transport from the ER, via the Golgi up to the trans Golgi network.</text>
</comment>
<dbReference type="InterPro" id="IPR010714">
    <property type="entry name" value="Coatomer_asu_C"/>
</dbReference>
<evidence type="ECO:0000259" key="15">
    <source>
        <dbReference type="Pfam" id="PF23953"/>
    </source>
</evidence>
<proteinExistence type="predicted"/>
<keyword evidence="9 10" id="KW-0472">Membrane</keyword>
<dbReference type="InterPro" id="IPR015943">
    <property type="entry name" value="WD40/YVTN_repeat-like_dom_sf"/>
</dbReference>
<dbReference type="CDD" id="cd22948">
    <property type="entry name" value="Coatomer_WDAD_alpha"/>
    <property type="match status" value="1"/>
</dbReference>
<evidence type="ECO:0000256" key="7">
    <source>
        <dbReference type="ARBA" id="ARBA00022927"/>
    </source>
</evidence>
<evidence type="ECO:0000256" key="4">
    <source>
        <dbReference type="ARBA" id="ARBA00022574"/>
    </source>
</evidence>
<feature type="repeat" description="WD" evidence="11">
    <location>
        <begin position="131"/>
        <end position="172"/>
    </location>
</feature>
<feature type="domain" description="COPA/B TPR" evidence="15">
    <location>
        <begin position="616"/>
        <end position="752"/>
    </location>
</feature>
<dbReference type="PROSITE" id="PS50294">
    <property type="entry name" value="WD_REPEATS_REGION"/>
    <property type="match status" value="5"/>
</dbReference>
<dbReference type="Pfam" id="PF04053">
    <property type="entry name" value="B-prop_COPA_B_2nd"/>
    <property type="match status" value="1"/>
</dbReference>
<dbReference type="PANTHER" id="PTHR19876">
    <property type="entry name" value="COATOMER"/>
    <property type="match status" value="1"/>
</dbReference>
<comment type="subunit">
    <text evidence="10">Oligomeric complex that consists of at least the alpha, beta, beta', gamma, delta, epsilon and zeta subunits.</text>
</comment>
<dbReference type="CDD" id="cd00200">
    <property type="entry name" value="WD40"/>
    <property type="match status" value="1"/>
</dbReference>
<keyword evidence="2 10" id="KW-0813">Transport</keyword>
<keyword evidence="8 10" id="KW-0333">Golgi apparatus</keyword>
<keyword evidence="6 10" id="KW-0931">ER-Golgi transport</keyword>
<reference evidence="16" key="1">
    <citation type="submission" date="2020-01" db="EMBL/GenBank/DDBJ databases">
        <title>Development of genomics and gene disruption for Polysphondylium violaceum indicates a role for the polyketide synthase stlB in stalk morphogenesis.</title>
        <authorList>
            <person name="Narita B."/>
            <person name="Kawabe Y."/>
            <person name="Kin K."/>
            <person name="Saito T."/>
            <person name="Gibbs R."/>
            <person name="Kuspa A."/>
            <person name="Muzny D."/>
            <person name="Queller D."/>
            <person name="Richards S."/>
            <person name="Strassman J."/>
            <person name="Sucgang R."/>
            <person name="Worley K."/>
            <person name="Schaap P."/>
        </authorList>
    </citation>
    <scope>NUCLEOTIDE SEQUENCE</scope>
    <source>
        <strain evidence="16">QSvi11</strain>
    </source>
</reference>
<keyword evidence="3 10" id="KW-0963">Cytoplasm</keyword>
<dbReference type="EMBL" id="AJWJ01000229">
    <property type="protein sequence ID" value="KAF2073066.1"/>
    <property type="molecule type" value="Genomic_DNA"/>
</dbReference>
<evidence type="ECO:0000256" key="5">
    <source>
        <dbReference type="ARBA" id="ARBA00022737"/>
    </source>
</evidence>
<evidence type="ECO:0000256" key="10">
    <source>
        <dbReference type="PIRNR" id="PIRNR003354"/>
    </source>
</evidence>
<dbReference type="Pfam" id="PF00400">
    <property type="entry name" value="WD40"/>
    <property type="match status" value="6"/>
</dbReference>
<dbReference type="PROSITE" id="PS00678">
    <property type="entry name" value="WD_REPEATS_1"/>
    <property type="match status" value="1"/>
</dbReference>
<keyword evidence="4 11" id="KW-0853">WD repeat</keyword>
<name>A0A8J4US20_9MYCE</name>
<dbReference type="PANTHER" id="PTHR19876:SF1">
    <property type="entry name" value="COATOMER SUBUNIT ALPHA"/>
    <property type="match status" value="1"/>
</dbReference>
<dbReference type="GO" id="GO:0006891">
    <property type="term" value="P:intra-Golgi vesicle-mediated transport"/>
    <property type="evidence" value="ECO:0007669"/>
    <property type="project" value="TreeGrafter"/>
</dbReference>
<gene>
    <name evidence="16" type="ORF">CYY_005621</name>
</gene>
<dbReference type="OrthoDB" id="10261470at2759"/>
<dbReference type="PROSITE" id="PS50082">
    <property type="entry name" value="WD_REPEATS_2"/>
    <property type="match status" value="5"/>
</dbReference>
<dbReference type="GO" id="GO:0006888">
    <property type="term" value="P:endoplasmic reticulum to Golgi vesicle-mediated transport"/>
    <property type="evidence" value="ECO:0007669"/>
    <property type="project" value="InterPro"/>
</dbReference>
<dbReference type="InterPro" id="IPR056176">
    <property type="entry name" value="TPR_COPA_B"/>
</dbReference>
<evidence type="ECO:0000259" key="13">
    <source>
        <dbReference type="Pfam" id="PF04053"/>
    </source>
</evidence>
<dbReference type="SUPFAM" id="SSF50978">
    <property type="entry name" value="WD40 repeat-like"/>
    <property type="match status" value="2"/>
</dbReference>
<feature type="compositionally biased region" description="Gly residues" evidence="12">
    <location>
        <begin position="867"/>
        <end position="876"/>
    </location>
</feature>
<dbReference type="InterPro" id="IPR036322">
    <property type="entry name" value="WD40_repeat_dom_sf"/>
</dbReference>
<dbReference type="FunFam" id="2.130.10.10:FF:000010">
    <property type="entry name" value="Coatomer subunit alpha"/>
    <property type="match status" value="1"/>
</dbReference>
<feature type="repeat" description="WD" evidence="11">
    <location>
        <begin position="242"/>
        <end position="283"/>
    </location>
</feature>
<comment type="subcellular location">
    <subcellularLocation>
        <location evidence="10">Cytoplasm</location>
    </subcellularLocation>
    <subcellularLocation>
        <location evidence="1 10">Golgi apparatus membrane</location>
        <topology evidence="1 10">Peripheral membrane protein</topology>
        <orientation evidence="1">Cytoplasmic side</orientation>
    </subcellularLocation>
</comment>